<organism evidence="1 2">
    <name type="scientific">Caballeronia telluris</name>
    <dbReference type="NCBI Taxonomy" id="326475"/>
    <lineage>
        <taxon>Bacteria</taxon>
        <taxon>Pseudomonadati</taxon>
        <taxon>Pseudomonadota</taxon>
        <taxon>Betaproteobacteria</taxon>
        <taxon>Burkholderiales</taxon>
        <taxon>Burkholderiaceae</taxon>
        <taxon>Caballeronia</taxon>
    </lineage>
</organism>
<keyword evidence="2" id="KW-1185">Reference proteome</keyword>
<dbReference type="Proteomes" id="UP000054717">
    <property type="component" value="Unassembled WGS sequence"/>
</dbReference>
<dbReference type="EMBL" id="FCNZ02000004">
    <property type="protein sequence ID" value="SAL26279.1"/>
    <property type="molecule type" value="Genomic_DNA"/>
</dbReference>
<name>A0A158G3S3_9BURK</name>
<reference evidence="1" key="1">
    <citation type="submission" date="2016-01" db="EMBL/GenBank/DDBJ databases">
        <authorList>
            <person name="Peeters Charlotte."/>
        </authorList>
    </citation>
    <scope>NUCLEOTIDE SEQUENCE</scope>
    <source>
        <strain evidence="1">LMG 22936</strain>
    </source>
</reference>
<sequence length="29" mass="3393">MCARCGSMMLAEHPEGWWCCMICGNTWRE</sequence>
<dbReference type="AlphaFoldDB" id="A0A158G3S3"/>
<evidence type="ECO:0000313" key="1">
    <source>
        <dbReference type="EMBL" id="SAL26279.1"/>
    </source>
</evidence>
<gene>
    <name evidence="1" type="ORF">AWB66_01525</name>
</gene>
<comment type="caution">
    <text evidence="1">The sequence shown here is derived from an EMBL/GenBank/DDBJ whole genome shotgun (WGS) entry which is preliminary data.</text>
</comment>
<evidence type="ECO:0000313" key="2">
    <source>
        <dbReference type="Proteomes" id="UP000054717"/>
    </source>
</evidence>
<protein>
    <submittedName>
        <fullName evidence="1">Uncharacterized protein</fullName>
    </submittedName>
</protein>
<proteinExistence type="predicted"/>
<accession>A0A158G3S3</accession>